<dbReference type="EMBL" id="ML977512">
    <property type="protein sequence ID" value="KAF2126750.1"/>
    <property type="molecule type" value="Genomic_DNA"/>
</dbReference>
<evidence type="ECO:0000313" key="5">
    <source>
        <dbReference type="Proteomes" id="UP000799771"/>
    </source>
</evidence>
<name>A0A6A6A4M1_9PLEO</name>
<dbReference type="PANTHER" id="PTHR43439">
    <property type="entry name" value="PHENYLACETATE-COENZYME A LIGASE"/>
    <property type="match status" value="1"/>
</dbReference>
<dbReference type="SUPFAM" id="SSF56801">
    <property type="entry name" value="Acetyl-CoA synthetase-like"/>
    <property type="match status" value="1"/>
</dbReference>
<proteinExistence type="predicted"/>
<evidence type="ECO:0000259" key="3">
    <source>
        <dbReference type="Pfam" id="PF00501"/>
    </source>
</evidence>
<dbReference type="RefSeq" id="XP_033521142.1">
    <property type="nucleotide sequence ID" value="XM_033666845.1"/>
</dbReference>
<gene>
    <name evidence="4" type="ORF">P153DRAFT_359103</name>
</gene>
<dbReference type="Gene3D" id="3.40.50.12780">
    <property type="entry name" value="N-terminal domain of ligase-like"/>
    <property type="match status" value="1"/>
</dbReference>
<protein>
    <submittedName>
        <fullName evidence="4">Acetyl-CoA synthetase-like protein</fullName>
    </submittedName>
</protein>
<evidence type="ECO:0000256" key="1">
    <source>
        <dbReference type="ARBA" id="ARBA00022450"/>
    </source>
</evidence>
<dbReference type="InterPro" id="IPR020845">
    <property type="entry name" value="AMP-binding_CS"/>
</dbReference>
<keyword evidence="1" id="KW-0596">Phosphopantetheine</keyword>
<feature type="domain" description="AMP-dependent synthetase/ligase" evidence="3">
    <location>
        <begin position="26"/>
        <end position="355"/>
    </location>
</feature>
<evidence type="ECO:0000313" key="4">
    <source>
        <dbReference type="EMBL" id="KAF2126750.1"/>
    </source>
</evidence>
<reference evidence="4" key="1">
    <citation type="journal article" date="2020" name="Stud. Mycol.">
        <title>101 Dothideomycetes genomes: a test case for predicting lifestyles and emergence of pathogens.</title>
        <authorList>
            <person name="Haridas S."/>
            <person name="Albert R."/>
            <person name="Binder M."/>
            <person name="Bloem J."/>
            <person name="Labutti K."/>
            <person name="Salamov A."/>
            <person name="Andreopoulos B."/>
            <person name="Baker S."/>
            <person name="Barry K."/>
            <person name="Bills G."/>
            <person name="Bluhm B."/>
            <person name="Cannon C."/>
            <person name="Castanera R."/>
            <person name="Culley D."/>
            <person name="Daum C."/>
            <person name="Ezra D."/>
            <person name="Gonzalez J."/>
            <person name="Henrissat B."/>
            <person name="Kuo A."/>
            <person name="Liang C."/>
            <person name="Lipzen A."/>
            <person name="Lutzoni F."/>
            <person name="Magnuson J."/>
            <person name="Mondo S."/>
            <person name="Nolan M."/>
            <person name="Ohm R."/>
            <person name="Pangilinan J."/>
            <person name="Park H.-J."/>
            <person name="Ramirez L."/>
            <person name="Alfaro M."/>
            <person name="Sun H."/>
            <person name="Tritt A."/>
            <person name="Yoshinaga Y."/>
            <person name="Zwiers L.-H."/>
            <person name="Turgeon B."/>
            <person name="Goodwin S."/>
            <person name="Spatafora J."/>
            <person name="Crous P."/>
            <person name="Grigoriev I."/>
        </authorList>
    </citation>
    <scope>NUCLEOTIDE SEQUENCE</scope>
    <source>
        <strain evidence="4">CBS 119687</strain>
    </source>
</reference>
<dbReference type="InterPro" id="IPR042099">
    <property type="entry name" value="ANL_N_sf"/>
</dbReference>
<keyword evidence="5" id="KW-1185">Reference proteome</keyword>
<dbReference type="PANTHER" id="PTHR43439:SF2">
    <property type="entry name" value="ENZYME, PUTATIVE (JCVI)-RELATED"/>
    <property type="match status" value="1"/>
</dbReference>
<dbReference type="AlphaFoldDB" id="A0A6A6A4M1"/>
<accession>A0A6A6A4M1</accession>
<dbReference type="InterPro" id="IPR000873">
    <property type="entry name" value="AMP-dep_synth/lig_dom"/>
</dbReference>
<sequence>MAFWSTVLNASSDTPYGRRLVCAVIDENADLYPDKVCYSIPYSEDLRHGFRDVNWRTYANAIDRMAHLIEKEIGRSSVFATVMYLGYPDLRNFIVPLALIKTGHKVLFSSPRNSIIGHSELIRQTDCKILLHTAGFPISGILEKCPMKTICVPELEFLLTATPRIPYPYNKSFEDAKNDPCLIVHTSGSTGIPKPTVWTNWSISTTDNYNLVAPLEDRPTLWAADINIIKRNYCAWSIFNGAGLAASIMMTCFSGKTIVLGPPEQQTTVDTFNDMLDYANIDSACCLPSVLEDIARRPDILVKLNRLRMLAYVGGSIPSHVGETIYQHTHLYTVMGSAETITIVQHVTDREDWPYVCINPTCNGIEMRPVADLFELVYVKNPHFIGYQGIFKVFPKLQEYSMQDLYSRHPTKAHHWKYEGRKDDVIVLRNGWNFNPMLHERTITLHPYVQRCMVVGTSREKPAAIIQLKPEYYTDDEMRQKAILESIWPQVVRANNICDDYGQIEQRYIIFAKKEKPFFISLKDTVQRKTTIHLYSQEIDDLYDSIARAGLRGLFQTER</sequence>
<dbReference type="Pfam" id="PF23562">
    <property type="entry name" value="AMP-binding_C_3"/>
    <property type="match status" value="1"/>
</dbReference>
<dbReference type="GeneID" id="54407277"/>
<dbReference type="PROSITE" id="PS00455">
    <property type="entry name" value="AMP_BINDING"/>
    <property type="match status" value="1"/>
</dbReference>
<dbReference type="Pfam" id="PF00501">
    <property type="entry name" value="AMP-binding"/>
    <property type="match status" value="1"/>
</dbReference>
<dbReference type="Proteomes" id="UP000799771">
    <property type="component" value="Unassembled WGS sequence"/>
</dbReference>
<keyword evidence="2" id="KW-0597">Phosphoprotein</keyword>
<dbReference type="OrthoDB" id="429813at2759"/>
<evidence type="ECO:0000256" key="2">
    <source>
        <dbReference type="ARBA" id="ARBA00022553"/>
    </source>
</evidence>
<dbReference type="InterPro" id="IPR051414">
    <property type="entry name" value="Adenylate-forming_Reductase"/>
</dbReference>
<organism evidence="4 5">
    <name type="scientific">Dothidotthia symphoricarpi CBS 119687</name>
    <dbReference type="NCBI Taxonomy" id="1392245"/>
    <lineage>
        <taxon>Eukaryota</taxon>
        <taxon>Fungi</taxon>
        <taxon>Dikarya</taxon>
        <taxon>Ascomycota</taxon>
        <taxon>Pezizomycotina</taxon>
        <taxon>Dothideomycetes</taxon>
        <taxon>Pleosporomycetidae</taxon>
        <taxon>Pleosporales</taxon>
        <taxon>Dothidotthiaceae</taxon>
        <taxon>Dothidotthia</taxon>
    </lineage>
</organism>